<protein>
    <submittedName>
        <fullName evidence="3">Tripartite tricarboxylate transporter substrate binding protein</fullName>
    </submittedName>
</protein>
<dbReference type="SUPFAM" id="SSF53850">
    <property type="entry name" value="Periplasmic binding protein-like II"/>
    <property type="match status" value="1"/>
</dbReference>
<dbReference type="PIRSF" id="PIRSF017082">
    <property type="entry name" value="YflP"/>
    <property type="match status" value="1"/>
</dbReference>
<dbReference type="EMBL" id="JABFTT010000007">
    <property type="protein sequence ID" value="MCE8020504.1"/>
    <property type="molecule type" value="Genomic_DNA"/>
</dbReference>
<comment type="caution">
    <text evidence="3">The sequence shown here is derived from an EMBL/GenBank/DDBJ whole genome shotgun (WGS) entry which is preliminary data.</text>
</comment>
<evidence type="ECO:0000256" key="1">
    <source>
        <dbReference type="ARBA" id="ARBA00006987"/>
    </source>
</evidence>
<dbReference type="Gene3D" id="3.40.190.10">
    <property type="entry name" value="Periplasmic binding protein-like II"/>
    <property type="match status" value="1"/>
</dbReference>
<keyword evidence="2" id="KW-0732">Signal</keyword>
<dbReference type="InterPro" id="IPR005064">
    <property type="entry name" value="BUG"/>
</dbReference>
<keyword evidence="4" id="KW-1185">Reference proteome</keyword>
<name>A0ABS9AFK5_9GAMM</name>
<dbReference type="InterPro" id="IPR042100">
    <property type="entry name" value="Bug_dom1"/>
</dbReference>
<dbReference type="Pfam" id="PF03401">
    <property type="entry name" value="TctC"/>
    <property type="match status" value="1"/>
</dbReference>
<organism evidence="3 4">
    <name type="scientific">Billgrantia zhangzhouensis</name>
    <dbReference type="NCBI Taxonomy" id="2733481"/>
    <lineage>
        <taxon>Bacteria</taxon>
        <taxon>Pseudomonadati</taxon>
        <taxon>Pseudomonadota</taxon>
        <taxon>Gammaproteobacteria</taxon>
        <taxon>Oceanospirillales</taxon>
        <taxon>Halomonadaceae</taxon>
        <taxon>Billgrantia</taxon>
    </lineage>
</organism>
<evidence type="ECO:0000256" key="2">
    <source>
        <dbReference type="SAM" id="SignalP"/>
    </source>
</evidence>
<reference evidence="3 4" key="1">
    <citation type="journal article" date="2021" name="Front. Microbiol.">
        <title>Aerobic Denitrification and Heterotrophic Sulfur Oxidation in the Genus Halomonas Revealed by Six Novel Species Characterizations and Genome-Based Analysis.</title>
        <authorList>
            <person name="Wang L."/>
            <person name="Shao Z."/>
        </authorList>
    </citation>
    <scope>NUCLEOTIDE SEQUENCE [LARGE SCALE GENOMIC DNA]</scope>
    <source>
        <strain evidence="3 4">MCCC 1A11036</strain>
    </source>
</reference>
<evidence type="ECO:0000313" key="4">
    <source>
        <dbReference type="Proteomes" id="UP001320122"/>
    </source>
</evidence>
<evidence type="ECO:0000313" key="3">
    <source>
        <dbReference type="EMBL" id="MCE8020504.1"/>
    </source>
</evidence>
<accession>A0ABS9AFK5</accession>
<sequence length="323" mass="33608">MKTTIKKLVACASLAVGVAAISSAHAQNFPDGAVTIVVPFAAGTTTDQTARMLGEVMAEDLGQPVVIENRAGAGGSIGTQQVVQSNSDGYTLSMGTVGTLAINKAIYPDNPYDPEKDVTPIAFVGYTPTLLVVSGDSDFHSLDDLIAKAEDGGVIFASAGNGTSGHLAGELLNIQSDGSMIHVPFRSGAEGLTAVMSGEVDFMFYHPVAALPNIEAGTLRAIGVSGVAGSSVAPNVPPIAETFPDFDLVAWFLLAGPADMADDVTERLRVAVENSLASERVREYFERTGIEYGDVAPDNLRQFISDEVAKWGNIADSAQAQAD</sequence>
<dbReference type="CDD" id="cd07012">
    <property type="entry name" value="PBP2_Bug_TTT"/>
    <property type="match status" value="1"/>
</dbReference>
<gene>
    <name evidence="3" type="ORF">HOP51_10345</name>
</gene>
<comment type="similarity">
    <text evidence="1">Belongs to the UPF0065 (bug) family.</text>
</comment>
<dbReference type="Gene3D" id="3.40.190.150">
    <property type="entry name" value="Bordetella uptake gene, domain 1"/>
    <property type="match status" value="1"/>
</dbReference>
<dbReference type="Proteomes" id="UP001320122">
    <property type="component" value="Unassembled WGS sequence"/>
</dbReference>
<proteinExistence type="inferred from homology"/>
<feature type="chain" id="PRO_5045999046" evidence="2">
    <location>
        <begin position="27"/>
        <end position="323"/>
    </location>
</feature>
<dbReference type="PANTHER" id="PTHR42928">
    <property type="entry name" value="TRICARBOXYLATE-BINDING PROTEIN"/>
    <property type="match status" value="1"/>
</dbReference>
<dbReference type="PANTHER" id="PTHR42928:SF5">
    <property type="entry name" value="BLR1237 PROTEIN"/>
    <property type="match status" value="1"/>
</dbReference>
<feature type="signal peptide" evidence="2">
    <location>
        <begin position="1"/>
        <end position="26"/>
    </location>
</feature>